<dbReference type="KEGG" id="adl:AURDEDRAFT_139693"/>
<gene>
    <name evidence="1" type="ORF">AURDEDRAFT_139693</name>
</gene>
<dbReference type="InParanoid" id="J0DB97"/>
<dbReference type="AlphaFoldDB" id="J0DB97"/>
<accession>J0DB97</accession>
<evidence type="ECO:0000313" key="2">
    <source>
        <dbReference type="Proteomes" id="UP000006514"/>
    </source>
</evidence>
<dbReference type="OrthoDB" id="3265815at2759"/>
<evidence type="ECO:0000313" key="1">
    <source>
        <dbReference type="EMBL" id="EJD37881.1"/>
    </source>
</evidence>
<organism evidence="1 2">
    <name type="scientific">Auricularia subglabra (strain TFB-10046 / SS5)</name>
    <name type="common">White-rot fungus</name>
    <name type="synonym">Auricularia delicata (strain TFB10046)</name>
    <dbReference type="NCBI Taxonomy" id="717982"/>
    <lineage>
        <taxon>Eukaryota</taxon>
        <taxon>Fungi</taxon>
        <taxon>Dikarya</taxon>
        <taxon>Basidiomycota</taxon>
        <taxon>Agaricomycotina</taxon>
        <taxon>Agaricomycetes</taxon>
        <taxon>Auriculariales</taxon>
        <taxon>Auriculariaceae</taxon>
        <taxon>Auricularia</taxon>
    </lineage>
</organism>
<name>J0DB97_AURST</name>
<protein>
    <recommendedName>
        <fullName evidence="3">BTB domain-containing protein</fullName>
    </recommendedName>
</protein>
<dbReference type="OMA" id="EVISQWA"/>
<dbReference type="EMBL" id="JH687833">
    <property type="protein sequence ID" value="EJD37881.1"/>
    <property type="molecule type" value="Genomic_DNA"/>
</dbReference>
<reference evidence="2" key="1">
    <citation type="journal article" date="2012" name="Science">
        <title>The Paleozoic origin of enzymatic lignin decomposition reconstructed from 31 fungal genomes.</title>
        <authorList>
            <person name="Floudas D."/>
            <person name="Binder M."/>
            <person name="Riley R."/>
            <person name="Barry K."/>
            <person name="Blanchette R.A."/>
            <person name="Henrissat B."/>
            <person name="Martinez A.T."/>
            <person name="Otillar R."/>
            <person name="Spatafora J.W."/>
            <person name="Yadav J.S."/>
            <person name="Aerts A."/>
            <person name="Benoit I."/>
            <person name="Boyd A."/>
            <person name="Carlson A."/>
            <person name="Copeland A."/>
            <person name="Coutinho P.M."/>
            <person name="de Vries R.P."/>
            <person name="Ferreira P."/>
            <person name="Findley K."/>
            <person name="Foster B."/>
            <person name="Gaskell J."/>
            <person name="Glotzer D."/>
            <person name="Gorecki P."/>
            <person name="Heitman J."/>
            <person name="Hesse C."/>
            <person name="Hori C."/>
            <person name="Igarashi K."/>
            <person name="Jurgens J.A."/>
            <person name="Kallen N."/>
            <person name="Kersten P."/>
            <person name="Kohler A."/>
            <person name="Kuees U."/>
            <person name="Kumar T.K.A."/>
            <person name="Kuo A."/>
            <person name="LaButti K."/>
            <person name="Larrondo L.F."/>
            <person name="Lindquist E."/>
            <person name="Ling A."/>
            <person name="Lombard V."/>
            <person name="Lucas S."/>
            <person name="Lundell T."/>
            <person name="Martin R."/>
            <person name="McLaughlin D.J."/>
            <person name="Morgenstern I."/>
            <person name="Morin E."/>
            <person name="Murat C."/>
            <person name="Nagy L.G."/>
            <person name="Nolan M."/>
            <person name="Ohm R.A."/>
            <person name="Patyshakuliyeva A."/>
            <person name="Rokas A."/>
            <person name="Ruiz-Duenas F.J."/>
            <person name="Sabat G."/>
            <person name="Salamov A."/>
            <person name="Samejima M."/>
            <person name="Schmutz J."/>
            <person name="Slot J.C."/>
            <person name="St John F."/>
            <person name="Stenlid J."/>
            <person name="Sun H."/>
            <person name="Sun S."/>
            <person name="Syed K."/>
            <person name="Tsang A."/>
            <person name="Wiebenga A."/>
            <person name="Young D."/>
            <person name="Pisabarro A."/>
            <person name="Eastwood D.C."/>
            <person name="Martin F."/>
            <person name="Cullen D."/>
            <person name="Grigoriev I.V."/>
            <person name="Hibbett D.S."/>
        </authorList>
    </citation>
    <scope>NUCLEOTIDE SEQUENCE [LARGE SCALE GENOMIC DNA]</scope>
    <source>
        <strain evidence="2">TFB10046</strain>
    </source>
</reference>
<evidence type="ECO:0008006" key="3">
    <source>
        <dbReference type="Google" id="ProtNLM"/>
    </source>
</evidence>
<dbReference type="Proteomes" id="UP000006514">
    <property type="component" value="Unassembled WGS sequence"/>
</dbReference>
<sequence length="282" mass="30376">MSSPLAAPVNVSTTFHPNARLAAANNAAADLTLLSVDGVIFYVHNWVLMRASSNAFGGLLANPTYAGVALAAEDDVETLDFVLRAAYGLDHSSVQSWEPLTRMVSTLRMRYGLPLPAPGSQLFSALSAHVFRPGGAQEVYAFAGGHEYEALAVAASEHLLSLSLTDLPAEWQIAVGAVYLRRLYFLHLGRTDVLMRILPVPPVLHAPEPACGTQDMQEHTLQPWARAVSDLIFEARADTPPAKLSAKLNPISYHTPCAKCAAAVRQRIETIVQEWSAVKGPS</sequence>
<dbReference type="eggNOG" id="KOG0519">
    <property type="taxonomic scope" value="Eukaryota"/>
</dbReference>
<proteinExistence type="predicted"/>
<keyword evidence="2" id="KW-1185">Reference proteome</keyword>